<dbReference type="EMBL" id="WHPD01001177">
    <property type="protein sequence ID" value="MPV88089.1"/>
    <property type="molecule type" value="Genomic_DNA"/>
</dbReference>
<name>A0A7J9UTY5_9MICO</name>
<reference evidence="3 4" key="1">
    <citation type="submission" date="2019-10" db="EMBL/GenBank/DDBJ databases">
        <title>Georgenia wutianyii sp. nov. and Georgenia yuyongxinii sp. nov. isolated from plateau pika (Ochotona curzoniae) in the Qinghai-Tibet plateau of China.</title>
        <authorList>
            <person name="Tian Z."/>
        </authorList>
    </citation>
    <scope>NUCLEOTIDE SEQUENCE [LARGE SCALE GENOMIC DNA]</scope>
    <source>
        <strain evidence="3 4">JCM 15130</strain>
    </source>
</reference>
<evidence type="ECO:0000256" key="1">
    <source>
        <dbReference type="SAM" id="MobiDB-lite"/>
    </source>
</evidence>
<protein>
    <submittedName>
        <fullName evidence="3">GNAT family N-acetyltransferase</fullName>
    </submittedName>
</protein>
<dbReference type="Pfam" id="PF13480">
    <property type="entry name" value="Acetyltransf_6"/>
    <property type="match status" value="1"/>
</dbReference>
<evidence type="ECO:0000259" key="2">
    <source>
        <dbReference type="Pfam" id="PF13480"/>
    </source>
</evidence>
<comment type="caution">
    <text evidence="3">The sequence shown here is derived from an EMBL/GenBank/DDBJ whole genome shotgun (WGS) entry which is preliminary data.</text>
</comment>
<dbReference type="InterPro" id="IPR016181">
    <property type="entry name" value="Acyl_CoA_acyltransferase"/>
</dbReference>
<evidence type="ECO:0000313" key="3">
    <source>
        <dbReference type="EMBL" id="MPV88089.1"/>
    </source>
</evidence>
<feature type="compositionally biased region" description="Low complexity" evidence="1">
    <location>
        <begin position="381"/>
        <end position="391"/>
    </location>
</feature>
<evidence type="ECO:0000313" key="4">
    <source>
        <dbReference type="Proteomes" id="UP000429644"/>
    </source>
</evidence>
<keyword evidence="4" id="KW-1185">Reference proteome</keyword>
<proteinExistence type="predicted"/>
<feature type="region of interest" description="Disordered" evidence="1">
    <location>
        <begin position="374"/>
        <end position="408"/>
    </location>
</feature>
<feature type="non-terminal residue" evidence="3">
    <location>
        <position position="1"/>
    </location>
</feature>
<gene>
    <name evidence="3" type="ORF">GB882_05365</name>
</gene>
<dbReference type="InterPro" id="IPR038740">
    <property type="entry name" value="BioF2-like_GNAT_dom"/>
</dbReference>
<accession>A0A7J9UTY5</accession>
<dbReference type="AlphaFoldDB" id="A0A7J9UTY5"/>
<organism evidence="3 4">
    <name type="scientific">Georgenia ruanii</name>
    <dbReference type="NCBI Taxonomy" id="348442"/>
    <lineage>
        <taxon>Bacteria</taxon>
        <taxon>Bacillati</taxon>
        <taxon>Actinomycetota</taxon>
        <taxon>Actinomycetes</taxon>
        <taxon>Micrococcales</taxon>
        <taxon>Bogoriellaceae</taxon>
        <taxon>Georgenia</taxon>
    </lineage>
</organism>
<dbReference type="SUPFAM" id="SSF55729">
    <property type="entry name" value="Acyl-CoA N-acyltransferases (Nat)"/>
    <property type="match status" value="1"/>
</dbReference>
<dbReference type="GO" id="GO:0016740">
    <property type="term" value="F:transferase activity"/>
    <property type="evidence" value="ECO:0007669"/>
    <property type="project" value="UniProtKB-KW"/>
</dbReference>
<dbReference type="Gene3D" id="3.40.630.30">
    <property type="match status" value="1"/>
</dbReference>
<dbReference type="Proteomes" id="UP000429644">
    <property type="component" value="Unassembled WGS sequence"/>
</dbReference>
<sequence length="408" mass="45357">VAEVATTPAPPTGYTVRREDQFDFRSSEYADLYARADATPFQHGLWLHTLYEVLAPRRGARRLVVTVRDAEGRLALVLPLTRRRQGPLRVVEFADLGVSDYAAPVLDPRDASALLGDGGLARQIRAALGRFDLLRIERVASSPDTLVSLLAGARARRHAYHTHLVDLPGTVDGWYEGLDPHFVRHLARAYKRLRPKGDRRLRRITDPAEVEPLMERMRHFRAARFAGRRGVDLLQDDACDAFYRAAARESVTDFLGRLVALEVAGEPVAVAFGLADHTSELFMLVGYDVERLARCSLGQLIVDELVRDAIGRGQRHFDLTVGDEPYKADFGARPRPLFEVRLRRTPVGAVGVLARDAYLGARRVAKRVLLAREARRQAKEQQPGQARPAGQGKKRAAPGAQAPREPRG</sequence>
<feature type="domain" description="BioF2-like acetyltransferase" evidence="2">
    <location>
        <begin position="183"/>
        <end position="327"/>
    </location>
</feature>
<keyword evidence="3" id="KW-0808">Transferase</keyword>